<organism evidence="6 7">
    <name type="scientific">Gordonia oryzae</name>
    <dbReference type="NCBI Taxonomy" id="2487349"/>
    <lineage>
        <taxon>Bacteria</taxon>
        <taxon>Bacillati</taxon>
        <taxon>Actinomycetota</taxon>
        <taxon>Actinomycetes</taxon>
        <taxon>Mycobacteriales</taxon>
        <taxon>Gordoniaceae</taxon>
        <taxon>Gordonia</taxon>
    </lineage>
</organism>
<evidence type="ECO:0000256" key="4">
    <source>
        <dbReference type="SAM" id="MobiDB-lite"/>
    </source>
</evidence>
<dbReference type="SUPFAM" id="SSF53474">
    <property type="entry name" value="alpha/beta-Hydrolases"/>
    <property type="match status" value="1"/>
</dbReference>
<evidence type="ECO:0000313" key="7">
    <source>
        <dbReference type="Proteomes" id="UP000267536"/>
    </source>
</evidence>
<dbReference type="GO" id="GO:0004806">
    <property type="term" value="F:triacylglycerol lipase activity"/>
    <property type="evidence" value="ECO:0007669"/>
    <property type="project" value="TreeGrafter"/>
</dbReference>
<feature type="region of interest" description="Disordered" evidence="4">
    <location>
        <begin position="1"/>
        <end position="27"/>
    </location>
</feature>
<proteinExistence type="inferred from homology"/>
<dbReference type="AlphaFoldDB" id="A0A3N4GLC5"/>
<dbReference type="PANTHER" id="PTHR48081">
    <property type="entry name" value="AB HYDROLASE SUPERFAMILY PROTEIN C4A8.06C"/>
    <property type="match status" value="1"/>
</dbReference>
<dbReference type="InterPro" id="IPR029058">
    <property type="entry name" value="AB_hydrolase_fold"/>
</dbReference>
<keyword evidence="7" id="KW-1185">Reference proteome</keyword>
<dbReference type="Gene3D" id="3.40.50.1820">
    <property type="entry name" value="alpha/beta hydrolase"/>
    <property type="match status" value="1"/>
</dbReference>
<gene>
    <name evidence="6" type="ORF">EF294_13230</name>
</gene>
<name>A0A3N4GLC5_9ACTN</name>
<dbReference type="EMBL" id="RKMH01000009">
    <property type="protein sequence ID" value="RPA59450.1"/>
    <property type="molecule type" value="Genomic_DNA"/>
</dbReference>
<reference evidence="6 7" key="1">
    <citation type="submission" date="2018-11" db="EMBL/GenBank/DDBJ databases">
        <title>Draft genome sequence of Gordonia sp. RS15-1S isolated from rice stems.</title>
        <authorList>
            <person name="Muangham S."/>
        </authorList>
    </citation>
    <scope>NUCLEOTIDE SEQUENCE [LARGE SCALE GENOMIC DNA]</scope>
    <source>
        <strain evidence="6 7">RS15-1S</strain>
    </source>
</reference>
<feature type="domain" description="Alpha/beta hydrolase fold-3" evidence="5">
    <location>
        <begin position="118"/>
        <end position="319"/>
    </location>
</feature>
<evidence type="ECO:0000256" key="2">
    <source>
        <dbReference type="ARBA" id="ARBA00022801"/>
    </source>
</evidence>
<dbReference type="PANTHER" id="PTHR48081:SF30">
    <property type="entry name" value="ACETYL-HYDROLASE LIPR-RELATED"/>
    <property type="match status" value="1"/>
</dbReference>
<comment type="caution">
    <text evidence="6">The sequence shown here is derived from an EMBL/GenBank/DDBJ whole genome shotgun (WGS) entry which is preliminary data.</text>
</comment>
<keyword evidence="2 6" id="KW-0378">Hydrolase</keyword>
<evidence type="ECO:0000256" key="1">
    <source>
        <dbReference type="ARBA" id="ARBA00010515"/>
    </source>
</evidence>
<dbReference type="RefSeq" id="WP_123930626.1">
    <property type="nucleotide sequence ID" value="NZ_JBPSDP010000008.1"/>
</dbReference>
<sequence length="346" mass="37455">MNAAAADLSDPAGPPHPDTHIGPGSRRSHALNSYLSRVSRPLMAATRYGPSTLAVRMLQAARPGVNRSLAALCPVPAGTAVLPIAARHGDGQVRGEWVGTVDTHGPRLTRGRDRPIIYYLHGSGYVVCSPRTHRGLVARLSRQTGFLAFSLDYRLGPEYQWPTGGDDTIRGYHWLLDQGIDATRIVVAGDSAGGHLALDLLADNHRTGTPQPSAMVLFSPLYDPSFATAVAYERAGARDPLIDAVAAQKILRLYTGDADPDHPRMRIQLDEKITLPRTLIQYGGLEVMGQDARDYHQALVRAGADAQIEAWRGQGHVFQMFGRLTPDARPAVRRATAFLTESLTAP</sequence>
<dbReference type="InterPro" id="IPR033140">
    <property type="entry name" value="Lipase_GDXG_put_SER_AS"/>
</dbReference>
<feature type="active site" evidence="3">
    <location>
        <position position="191"/>
    </location>
</feature>
<evidence type="ECO:0000259" key="5">
    <source>
        <dbReference type="Pfam" id="PF07859"/>
    </source>
</evidence>
<dbReference type="InterPro" id="IPR050300">
    <property type="entry name" value="GDXG_lipolytic_enzyme"/>
</dbReference>
<dbReference type="Pfam" id="PF07859">
    <property type="entry name" value="Abhydrolase_3"/>
    <property type="match status" value="1"/>
</dbReference>
<evidence type="ECO:0000313" key="6">
    <source>
        <dbReference type="EMBL" id="RPA59450.1"/>
    </source>
</evidence>
<dbReference type="PROSITE" id="PS01174">
    <property type="entry name" value="LIPASE_GDXG_SER"/>
    <property type="match status" value="1"/>
</dbReference>
<protein>
    <submittedName>
        <fullName evidence="6">Alpha/beta hydrolase</fullName>
    </submittedName>
</protein>
<dbReference type="InterPro" id="IPR013094">
    <property type="entry name" value="AB_hydrolase_3"/>
</dbReference>
<dbReference type="Proteomes" id="UP000267536">
    <property type="component" value="Unassembled WGS sequence"/>
</dbReference>
<accession>A0A3N4GLC5</accession>
<evidence type="ECO:0000256" key="3">
    <source>
        <dbReference type="PROSITE-ProRule" id="PRU10038"/>
    </source>
</evidence>
<comment type="similarity">
    <text evidence="1">Belongs to the 'GDXG' lipolytic enzyme family.</text>
</comment>
<dbReference type="OrthoDB" id="128186at2"/>